<sequence>MLGQVLKRAGNITSMKDPNILYLLSLQIDEQRKLEEALSYAKSLLNLEGGSNIKEWLLLVRAFSAQKRFVDSETILDAALDQTGKWDEGELLRTKAKLQTAQGTSQGRSYLYISLSRWQAAEICLSKSKAISSFSAVRNHATGVIYERKGKPKEALNAFWSALDIYPDLAPSLISAAGLLRQLGSQSDAVVKKLADECSPSHIMNPSACYNLGLLLKDEDTPSSLEEAAECFQAAAILEDSAPASLSL</sequence>
<comment type="caution">
    <text evidence="1">The sequence shown here is derived from an EMBL/GenBank/DDBJ whole genome shotgun (WGS) entry which is preliminary data.</text>
</comment>
<dbReference type="PANTHER" id="PTHR44102:SF12">
    <property type="entry name" value="PROTEIN NPGR2"/>
    <property type="match status" value="1"/>
</dbReference>
<dbReference type="Proteomes" id="UP000436088">
    <property type="component" value="Unassembled WGS sequence"/>
</dbReference>
<evidence type="ECO:0000313" key="1">
    <source>
        <dbReference type="EMBL" id="KAE8686109.1"/>
    </source>
</evidence>
<proteinExistence type="predicted"/>
<name>A0A6A2Z3W8_HIBSY</name>
<dbReference type="SUPFAM" id="SSF48452">
    <property type="entry name" value="TPR-like"/>
    <property type="match status" value="1"/>
</dbReference>
<dbReference type="Gene3D" id="1.25.40.10">
    <property type="entry name" value="Tetratricopeptide repeat domain"/>
    <property type="match status" value="1"/>
</dbReference>
<keyword evidence="2" id="KW-1185">Reference proteome</keyword>
<dbReference type="InterPro" id="IPR043376">
    <property type="entry name" value="NPG1-like"/>
</dbReference>
<dbReference type="EMBL" id="VEPZ02001225">
    <property type="protein sequence ID" value="KAE8686109.1"/>
    <property type="molecule type" value="Genomic_DNA"/>
</dbReference>
<reference evidence="1" key="1">
    <citation type="submission" date="2019-09" db="EMBL/GenBank/DDBJ databases">
        <title>Draft genome information of white flower Hibiscus syriacus.</title>
        <authorList>
            <person name="Kim Y.-M."/>
        </authorList>
    </citation>
    <scope>NUCLEOTIDE SEQUENCE [LARGE SCALE GENOMIC DNA]</scope>
    <source>
        <strain evidence="1">YM2019G1</strain>
    </source>
</reference>
<gene>
    <name evidence="1" type="ORF">F3Y22_tig00111085pilonHSYRG00066</name>
</gene>
<dbReference type="PANTHER" id="PTHR44102">
    <property type="entry name" value="PROTEIN NPG1"/>
    <property type="match status" value="1"/>
</dbReference>
<dbReference type="InterPro" id="IPR011990">
    <property type="entry name" value="TPR-like_helical_dom_sf"/>
</dbReference>
<accession>A0A6A2Z3W8</accession>
<organism evidence="1 2">
    <name type="scientific">Hibiscus syriacus</name>
    <name type="common">Rose of Sharon</name>
    <dbReference type="NCBI Taxonomy" id="106335"/>
    <lineage>
        <taxon>Eukaryota</taxon>
        <taxon>Viridiplantae</taxon>
        <taxon>Streptophyta</taxon>
        <taxon>Embryophyta</taxon>
        <taxon>Tracheophyta</taxon>
        <taxon>Spermatophyta</taxon>
        <taxon>Magnoliopsida</taxon>
        <taxon>eudicotyledons</taxon>
        <taxon>Gunneridae</taxon>
        <taxon>Pentapetalae</taxon>
        <taxon>rosids</taxon>
        <taxon>malvids</taxon>
        <taxon>Malvales</taxon>
        <taxon>Malvaceae</taxon>
        <taxon>Malvoideae</taxon>
        <taxon>Hibiscus</taxon>
    </lineage>
</organism>
<dbReference type="AlphaFoldDB" id="A0A6A2Z3W8"/>
<evidence type="ECO:0000313" key="2">
    <source>
        <dbReference type="Proteomes" id="UP000436088"/>
    </source>
</evidence>
<protein>
    <submittedName>
        <fullName evidence="1">Polygalacturonase-like</fullName>
    </submittedName>
</protein>